<evidence type="ECO:0000256" key="12">
    <source>
        <dbReference type="ARBA" id="ARBA00031088"/>
    </source>
</evidence>
<comment type="catalytic activity">
    <reaction evidence="13">
        <text>cytidine(967) in 16S rRNA + S-adenosyl-L-methionine = 5-methylcytidine(967) in 16S rRNA + S-adenosyl-L-homocysteine + H(+)</text>
        <dbReference type="Rhea" id="RHEA:42748"/>
        <dbReference type="Rhea" id="RHEA-COMP:10219"/>
        <dbReference type="Rhea" id="RHEA-COMP:10220"/>
        <dbReference type="ChEBI" id="CHEBI:15378"/>
        <dbReference type="ChEBI" id="CHEBI:57856"/>
        <dbReference type="ChEBI" id="CHEBI:59789"/>
        <dbReference type="ChEBI" id="CHEBI:74483"/>
        <dbReference type="ChEBI" id="CHEBI:82748"/>
        <dbReference type="EC" id="2.1.1.176"/>
    </reaction>
</comment>
<dbReference type="InterPro" id="IPR035926">
    <property type="entry name" value="NusB-like_sf"/>
</dbReference>
<feature type="binding site" evidence="14">
    <location>
        <position position="304"/>
    </location>
    <ligand>
        <name>S-adenosyl-L-methionine</name>
        <dbReference type="ChEBI" id="CHEBI:59789"/>
    </ligand>
</feature>
<dbReference type="NCBIfam" id="NF011494">
    <property type="entry name" value="PRK14902.1"/>
    <property type="match status" value="1"/>
</dbReference>
<dbReference type="GO" id="GO:0005737">
    <property type="term" value="C:cytoplasm"/>
    <property type="evidence" value="ECO:0007669"/>
    <property type="project" value="UniProtKB-SubCell"/>
</dbReference>
<keyword evidence="8 14" id="KW-0808">Transferase</keyword>
<comment type="similarity">
    <text evidence="3 14">Belongs to the class I-like SAM-binding methyltransferase superfamily. RsmB/NOP family.</text>
</comment>
<evidence type="ECO:0000259" key="15">
    <source>
        <dbReference type="PROSITE" id="PS51686"/>
    </source>
</evidence>
<dbReference type="CDD" id="cd02440">
    <property type="entry name" value="AdoMet_MTases"/>
    <property type="match status" value="1"/>
</dbReference>
<keyword evidence="6" id="KW-0698">rRNA processing</keyword>
<keyword evidence="9 14" id="KW-0949">S-adenosyl-L-methionine</keyword>
<feature type="binding site" evidence="14">
    <location>
        <position position="286"/>
    </location>
    <ligand>
        <name>S-adenosyl-L-methionine</name>
        <dbReference type="ChEBI" id="CHEBI:59789"/>
    </ligand>
</feature>
<evidence type="ECO:0000256" key="4">
    <source>
        <dbReference type="ARBA" id="ARBA00012140"/>
    </source>
</evidence>
<dbReference type="PROSITE" id="PS51686">
    <property type="entry name" value="SAM_MT_RSMB_NOP"/>
    <property type="match status" value="1"/>
</dbReference>
<feature type="binding site" evidence="14">
    <location>
        <position position="259"/>
    </location>
    <ligand>
        <name>S-adenosyl-L-methionine</name>
        <dbReference type="ChEBI" id="CHEBI:59789"/>
    </ligand>
</feature>
<comment type="subcellular location">
    <subcellularLocation>
        <location evidence="2">Cytoplasm</location>
    </subcellularLocation>
</comment>
<dbReference type="InterPro" id="IPR029063">
    <property type="entry name" value="SAM-dependent_MTases_sf"/>
</dbReference>
<evidence type="ECO:0000256" key="8">
    <source>
        <dbReference type="ARBA" id="ARBA00022679"/>
    </source>
</evidence>
<dbReference type="Gene3D" id="1.10.940.10">
    <property type="entry name" value="NusB-like"/>
    <property type="match status" value="1"/>
</dbReference>
<dbReference type="InterPro" id="IPR049560">
    <property type="entry name" value="MeTrfase_RsmB-F_NOP2_cat"/>
</dbReference>
<keyword evidence="7 14" id="KW-0489">Methyltransferase</keyword>
<comment type="function">
    <text evidence="1">Specifically methylates the cytosine at position 967 (m5C967) of 16S rRNA.</text>
</comment>
<dbReference type="EC" id="2.1.1.176" evidence="4"/>
<dbReference type="Gene3D" id="3.40.50.150">
    <property type="entry name" value="Vaccinia Virus protein VP39"/>
    <property type="match status" value="1"/>
</dbReference>
<dbReference type="RefSeq" id="WP_118764780.1">
    <property type="nucleotide sequence ID" value="NZ_CABJCF010000002.1"/>
</dbReference>
<dbReference type="SUPFAM" id="SSF53335">
    <property type="entry name" value="S-adenosyl-L-methionine-dependent methyltransferases"/>
    <property type="match status" value="1"/>
</dbReference>
<accession>A0A412PF60</accession>
<feature type="active site" description="Nucleophile" evidence="14">
    <location>
        <position position="357"/>
    </location>
</feature>
<reference evidence="16 17" key="1">
    <citation type="submission" date="2018-08" db="EMBL/GenBank/DDBJ databases">
        <title>A genome reference for cultivated species of the human gut microbiota.</title>
        <authorList>
            <person name="Zou Y."/>
            <person name="Xue W."/>
            <person name="Luo G."/>
        </authorList>
    </citation>
    <scope>NUCLEOTIDE SEQUENCE [LARGE SCALE GENOMIC DNA]</scope>
    <source>
        <strain evidence="16 17">AF18-46</strain>
    </source>
</reference>
<evidence type="ECO:0000256" key="10">
    <source>
        <dbReference type="ARBA" id="ARBA00022884"/>
    </source>
</evidence>
<keyword evidence="10 14" id="KW-0694">RNA-binding</keyword>
<dbReference type="InterPro" id="IPR006027">
    <property type="entry name" value="NusB_RsmB_TIM44"/>
</dbReference>
<dbReference type="InterPro" id="IPR001678">
    <property type="entry name" value="MeTrfase_RsmB-F_NOP2_dom"/>
</dbReference>
<comment type="caution">
    <text evidence="16">The sequence shown here is derived from an EMBL/GenBank/DDBJ whole genome shotgun (WGS) entry which is preliminary data.</text>
</comment>
<dbReference type="PRINTS" id="PR02008">
    <property type="entry name" value="RCMTFAMILY"/>
</dbReference>
<organism evidence="16 17">
    <name type="scientific">Solobacterium moorei</name>
    <dbReference type="NCBI Taxonomy" id="102148"/>
    <lineage>
        <taxon>Bacteria</taxon>
        <taxon>Bacillati</taxon>
        <taxon>Bacillota</taxon>
        <taxon>Erysipelotrichia</taxon>
        <taxon>Erysipelotrichales</taxon>
        <taxon>Erysipelotrichaceae</taxon>
        <taxon>Solobacterium</taxon>
    </lineage>
</organism>
<sequence>MSVRAEVLNILERVFRQNGFASLLLRRANISKEEMGLASEIIYGTIRNKTLLEEQWRPFTKHVKPRVVALLNMSVYQLLFLDSIPSYAVIFEAVELAGKSEKEFVNAVLRKVQVAGLRKPAGNTIEELAVLTSHPLWILQLWKAHYGFETMKEIALHNQEPSLVYGRVNTLKCKKTEIAQMPDVRMLEDDCFFYAGILQRTELFSKGMVLIQDRHSQKVVRKLDVLPGMQVLDACAAPGTKTQQIACLMKNQGKIIATDLYEARCNLIDELMNRTGVSIVSTQQNDATIAGKFPKESFDRILIDAPCSGLGDLSHKPEIRWHLEPTSIDELVRTQEAILDTNAEYLRVGGILVYSTCTLNRKENEQQIKKFLVKHPNYVLLEEETLFPMENDADGFYYAKLKRNQ</sequence>
<evidence type="ECO:0000256" key="13">
    <source>
        <dbReference type="ARBA" id="ARBA00047283"/>
    </source>
</evidence>
<dbReference type="Pfam" id="PF01189">
    <property type="entry name" value="Methyltr_RsmB-F"/>
    <property type="match status" value="1"/>
</dbReference>
<name>A0A412PF60_9FIRM</name>
<protein>
    <recommendedName>
        <fullName evidence="4">16S rRNA (cytosine(967)-C(5))-methyltransferase</fullName>
        <ecNumber evidence="4">2.1.1.176</ecNumber>
    </recommendedName>
    <alternativeName>
        <fullName evidence="11">16S rRNA m5C967 methyltransferase</fullName>
    </alternativeName>
    <alternativeName>
        <fullName evidence="12">rRNA (cytosine-C(5)-)-methyltransferase RsmB</fullName>
    </alternativeName>
</protein>
<evidence type="ECO:0000256" key="2">
    <source>
        <dbReference type="ARBA" id="ARBA00004496"/>
    </source>
</evidence>
<feature type="domain" description="SAM-dependent MTase RsmB/NOP-type" evidence="15">
    <location>
        <begin position="140"/>
        <end position="405"/>
    </location>
</feature>
<evidence type="ECO:0000256" key="6">
    <source>
        <dbReference type="ARBA" id="ARBA00022552"/>
    </source>
</evidence>
<dbReference type="AlphaFoldDB" id="A0A412PF60"/>
<keyword evidence="5" id="KW-0963">Cytoplasm</keyword>
<evidence type="ECO:0000256" key="3">
    <source>
        <dbReference type="ARBA" id="ARBA00007494"/>
    </source>
</evidence>
<dbReference type="EMBL" id="QRWX01000002">
    <property type="protein sequence ID" value="RGT56262.1"/>
    <property type="molecule type" value="Genomic_DNA"/>
</dbReference>
<comment type="caution">
    <text evidence="14">Lacks conserved residue(s) required for the propagation of feature annotation.</text>
</comment>
<dbReference type="SUPFAM" id="SSF48013">
    <property type="entry name" value="NusB-like"/>
    <property type="match status" value="1"/>
</dbReference>
<dbReference type="Proteomes" id="UP000284731">
    <property type="component" value="Unassembled WGS sequence"/>
</dbReference>
<evidence type="ECO:0000256" key="9">
    <source>
        <dbReference type="ARBA" id="ARBA00022691"/>
    </source>
</evidence>
<evidence type="ECO:0000256" key="5">
    <source>
        <dbReference type="ARBA" id="ARBA00022490"/>
    </source>
</evidence>
<evidence type="ECO:0000256" key="7">
    <source>
        <dbReference type="ARBA" id="ARBA00022603"/>
    </source>
</evidence>
<dbReference type="InterPro" id="IPR004573">
    <property type="entry name" value="rRNA_ssu_MeTfrase_B"/>
</dbReference>
<dbReference type="Pfam" id="PF22458">
    <property type="entry name" value="RsmF-B_ferredox"/>
    <property type="match status" value="1"/>
</dbReference>
<evidence type="ECO:0000256" key="14">
    <source>
        <dbReference type="PROSITE-ProRule" id="PRU01023"/>
    </source>
</evidence>
<dbReference type="GO" id="GO:0006355">
    <property type="term" value="P:regulation of DNA-templated transcription"/>
    <property type="evidence" value="ECO:0007669"/>
    <property type="project" value="InterPro"/>
</dbReference>
<dbReference type="Pfam" id="PF01029">
    <property type="entry name" value="NusB"/>
    <property type="match status" value="1"/>
</dbReference>
<dbReference type="PROSITE" id="PS01153">
    <property type="entry name" value="NOL1_NOP2_SUN"/>
    <property type="match status" value="1"/>
</dbReference>
<gene>
    <name evidence="16" type="ORF">DWX20_05505</name>
</gene>
<proteinExistence type="inferred from homology"/>
<evidence type="ECO:0000313" key="17">
    <source>
        <dbReference type="Proteomes" id="UP000284731"/>
    </source>
</evidence>
<dbReference type="InterPro" id="IPR023267">
    <property type="entry name" value="RCMT"/>
</dbReference>
<dbReference type="GO" id="GO:0003723">
    <property type="term" value="F:RNA binding"/>
    <property type="evidence" value="ECO:0007669"/>
    <property type="project" value="UniProtKB-UniRule"/>
</dbReference>
<evidence type="ECO:0000313" key="16">
    <source>
        <dbReference type="EMBL" id="RGT56262.1"/>
    </source>
</evidence>
<dbReference type="NCBIfam" id="TIGR00563">
    <property type="entry name" value="rsmB"/>
    <property type="match status" value="1"/>
</dbReference>
<dbReference type="PANTHER" id="PTHR22807">
    <property type="entry name" value="NOP2 YEAST -RELATED NOL1/NOP2/FMU SUN DOMAIN-CONTAINING"/>
    <property type="match status" value="1"/>
</dbReference>
<dbReference type="InterPro" id="IPR054728">
    <property type="entry name" value="RsmB-like_ferredoxin"/>
</dbReference>
<dbReference type="GO" id="GO:0008649">
    <property type="term" value="F:rRNA methyltransferase activity"/>
    <property type="evidence" value="ECO:0007669"/>
    <property type="project" value="InterPro"/>
</dbReference>
<evidence type="ECO:0000256" key="11">
    <source>
        <dbReference type="ARBA" id="ARBA00030399"/>
    </source>
</evidence>
<dbReference type="PANTHER" id="PTHR22807:SF53">
    <property type="entry name" value="RIBOSOMAL RNA SMALL SUBUNIT METHYLTRANSFERASE B-RELATED"/>
    <property type="match status" value="1"/>
</dbReference>
<evidence type="ECO:0000256" key="1">
    <source>
        <dbReference type="ARBA" id="ARBA00002724"/>
    </source>
</evidence>
<dbReference type="InterPro" id="IPR018314">
    <property type="entry name" value="RsmB/NOL1/NOP2-like_CS"/>
</dbReference>